<gene>
    <name evidence="1" type="ORF">EVAR_14774_1</name>
</gene>
<proteinExistence type="predicted"/>
<dbReference type="OrthoDB" id="272985at2759"/>
<sequence>MRLSWNALSAATQDVTLKHNLSKFIVRPPMPLRAKTLKSMRTLIQETLHACYNDKQASAPYYDAVWRQGQTFKVVGTHLSTPCFSHGQQLYVACSRVSKSQNLHVLQTELNRLT</sequence>
<organism evidence="1 2">
    <name type="scientific">Eumeta variegata</name>
    <name type="common">Bagworm moth</name>
    <name type="synonym">Eumeta japonica</name>
    <dbReference type="NCBI Taxonomy" id="151549"/>
    <lineage>
        <taxon>Eukaryota</taxon>
        <taxon>Metazoa</taxon>
        <taxon>Ecdysozoa</taxon>
        <taxon>Arthropoda</taxon>
        <taxon>Hexapoda</taxon>
        <taxon>Insecta</taxon>
        <taxon>Pterygota</taxon>
        <taxon>Neoptera</taxon>
        <taxon>Endopterygota</taxon>
        <taxon>Lepidoptera</taxon>
        <taxon>Glossata</taxon>
        <taxon>Ditrysia</taxon>
        <taxon>Tineoidea</taxon>
        <taxon>Psychidae</taxon>
        <taxon>Oiketicinae</taxon>
        <taxon>Eumeta</taxon>
    </lineage>
</organism>
<reference evidence="1 2" key="1">
    <citation type="journal article" date="2019" name="Commun. Biol.">
        <title>The bagworm genome reveals a unique fibroin gene that provides high tensile strength.</title>
        <authorList>
            <person name="Kono N."/>
            <person name="Nakamura H."/>
            <person name="Ohtoshi R."/>
            <person name="Tomita M."/>
            <person name="Numata K."/>
            <person name="Arakawa K."/>
        </authorList>
    </citation>
    <scope>NUCLEOTIDE SEQUENCE [LARGE SCALE GENOMIC DNA]</scope>
</reference>
<evidence type="ECO:0000313" key="2">
    <source>
        <dbReference type="Proteomes" id="UP000299102"/>
    </source>
</evidence>
<accession>A0A4C1TWF0</accession>
<name>A0A4C1TWF0_EUMVA</name>
<dbReference type="Proteomes" id="UP000299102">
    <property type="component" value="Unassembled WGS sequence"/>
</dbReference>
<keyword evidence="2" id="KW-1185">Reference proteome</keyword>
<dbReference type="AlphaFoldDB" id="A0A4C1TWF0"/>
<comment type="caution">
    <text evidence="1">The sequence shown here is derived from an EMBL/GenBank/DDBJ whole genome shotgun (WGS) entry which is preliminary data.</text>
</comment>
<protein>
    <submittedName>
        <fullName evidence="1">Uncharacterized protein</fullName>
    </submittedName>
</protein>
<dbReference type="EMBL" id="BGZK01000096">
    <property type="protein sequence ID" value="GBP18381.1"/>
    <property type="molecule type" value="Genomic_DNA"/>
</dbReference>
<evidence type="ECO:0000313" key="1">
    <source>
        <dbReference type="EMBL" id="GBP18381.1"/>
    </source>
</evidence>